<keyword evidence="3" id="KW-1185">Reference proteome</keyword>
<evidence type="ECO:0000256" key="1">
    <source>
        <dbReference type="SAM" id="MobiDB-lite"/>
    </source>
</evidence>
<dbReference type="Proteomes" id="UP001176961">
    <property type="component" value="Unassembled WGS sequence"/>
</dbReference>
<dbReference type="AlphaFoldDB" id="A0AA36HHY7"/>
<accession>A0AA36HHY7</accession>
<gene>
    <name evidence="2" type="ORF">CYNAS_LOCUS22450</name>
</gene>
<proteinExistence type="predicted"/>
<comment type="caution">
    <text evidence="2">The sequence shown here is derived from an EMBL/GenBank/DDBJ whole genome shotgun (WGS) entry which is preliminary data.</text>
</comment>
<sequence>MIESEVMNARIRPGCCSTYAQQPRTHRSNDTIDASFIHYLENPEIPQLSRSLMSMWKRPNLIRNSAEETRRFTAAKSALRSKASSEGLKTTR</sequence>
<evidence type="ECO:0000313" key="3">
    <source>
        <dbReference type="Proteomes" id="UP001176961"/>
    </source>
</evidence>
<feature type="compositionally biased region" description="Low complexity" evidence="1">
    <location>
        <begin position="74"/>
        <end position="85"/>
    </location>
</feature>
<reference evidence="2" key="1">
    <citation type="submission" date="2023-07" db="EMBL/GenBank/DDBJ databases">
        <authorList>
            <consortium name="CYATHOMIX"/>
        </authorList>
    </citation>
    <scope>NUCLEOTIDE SEQUENCE</scope>
    <source>
        <strain evidence="2">N/A</strain>
    </source>
</reference>
<protein>
    <submittedName>
        <fullName evidence="2">Uncharacterized protein</fullName>
    </submittedName>
</protein>
<evidence type="ECO:0000313" key="2">
    <source>
        <dbReference type="EMBL" id="CAJ0610467.1"/>
    </source>
</evidence>
<feature type="region of interest" description="Disordered" evidence="1">
    <location>
        <begin position="68"/>
        <end position="92"/>
    </location>
</feature>
<organism evidence="2 3">
    <name type="scientific">Cylicocyclus nassatus</name>
    <name type="common">Nematode worm</name>
    <dbReference type="NCBI Taxonomy" id="53992"/>
    <lineage>
        <taxon>Eukaryota</taxon>
        <taxon>Metazoa</taxon>
        <taxon>Ecdysozoa</taxon>
        <taxon>Nematoda</taxon>
        <taxon>Chromadorea</taxon>
        <taxon>Rhabditida</taxon>
        <taxon>Rhabditina</taxon>
        <taxon>Rhabditomorpha</taxon>
        <taxon>Strongyloidea</taxon>
        <taxon>Strongylidae</taxon>
        <taxon>Cylicocyclus</taxon>
    </lineage>
</organism>
<dbReference type="EMBL" id="CATQJL010000326">
    <property type="protein sequence ID" value="CAJ0610467.1"/>
    <property type="molecule type" value="Genomic_DNA"/>
</dbReference>
<name>A0AA36HHY7_CYLNA</name>